<dbReference type="AlphaFoldDB" id="X1GNR1"/>
<dbReference type="EMBL" id="BARU01006272">
    <property type="protein sequence ID" value="GAH46470.1"/>
    <property type="molecule type" value="Genomic_DNA"/>
</dbReference>
<name>X1GNR1_9ZZZZ</name>
<reference evidence="1" key="1">
    <citation type="journal article" date="2014" name="Front. Microbiol.">
        <title>High frequency of phylogenetically diverse reductive dehalogenase-homologous genes in deep subseafloor sedimentary metagenomes.</title>
        <authorList>
            <person name="Kawai M."/>
            <person name="Futagami T."/>
            <person name="Toyoda A."/>
            <person name="Takaki Y."/>
            <person name="Nishi S."/>
            <person name="Hori S."/>
            <person name="Arai W."/>
            <person name="Tsubouchi T."/>
            <person name="Morono Y."/>
            <person name="Uchiyama I."/>
            <person name="Ito T."/>
            <person name="Fujiyama A."/>
            <person name="Inagaki F."/>
            <person name="Takami H."/>
        </authorList>
    </citation>
    <scope>NUCLEOTIDE SEQUENCE</scope>
    <source>
        <strain evidence="1">Expedition CK06-06</strain>
    </source>
</reference>
<gene>
    <name evidence="1" type="ORF">S03H2_12318</name>
</gene>
<organism evidence="1">
    <name type="scientific">marine sediment metagenome</name>
    <dbReference type="NCBI Taxonomy" id="412755"/>
    <lineage>
        <taxon>unclassified sequences</taxon>
        <taxon>metagenomes</taxon>
        <taxon>ecological metagenomes</taxon>
    </lineage>
</organism>
<accession>X1GNR1</accession>
<sequence>MKEGKMEEKRVITINNKQLLCQFCGSADFKKVNTKLNEKWWASFGGEMFSPEGVAYICKSCGYKHEFFRSL</sequence>
<protein>
    <submittedName>
        <fullName evidence="1">Uncharacterized protein</fullName>
    </submittedName>
</protein>
<evidence type="ECO:0000313" key="1">
    <source>
        <dbReference type="EMBL" id="GAH46470.1"/>
    </source>
</evidence>
<proteinExistence type="predicted"/>
<comment type="caution">
    <text evidence="1">The sequence shown here is derived from an EMBL/GenBank/DDBJ whole genome shotgun (WGS) entry which is preliminary data.</text>
</comment>